<dbReference type="InterPro" id="IPR006001">
    <property type="entry name" value="Therm_gnt_kin"/>
</dbReference>
<keyword evidence="4 10" id="KW-0808">Transferase</keyword>
<sequence length="194" mass="21169">MNDGTPARPAATESQPAHPGFPVVLVLMGVSGCGKTTIAQLLAQRLGWPWQEGDALHPPANVAKMAAGHPLTDEDRWPWLERIAAWIERCLDEGRSGIVTCSALKRAYRDRLNRRGKGVLFVYLAGAKELIARRLTRRHDHFMPASLLDSQFATLEEPSPDEPVLRVDIGAPAEVIADTIIGRLGLGALARDAR</sequence>
<dbReference type="EC" id="2.7.1.12" evidence="3 10"/>
<dbReference type="PANTHER" id="PTHR43442">
    <property type="entry name" value="GLUCONOKINASE-RELATED"/>
    <property type="match status" value="1"/>
</dbReference>
<proteinExistence type="inferred from homology"/>
<evidence type="ECO:0000313" key="12">
    <source>
        <dbReference type="Proteomes" id="UP000270530"/>
    </source>
</evidence>
<dbReference type="SUPFAM" id="SSF52540">
    <property type="entry name" value="P-loop containing nucleoside triphosphate hydrolases"/>
    <property type="match status" value="1"/>
</dbReference>
<dbReference type="AlphaFoldDB" id="A0A2Z6E4G6"/>
<evidence type="ECO:0000313" key="11">
    <source>
        <dbReference type="EMBL" id="BBD79970.1"/>
    </source>
</evidence>
<dbReference type="NCBIfam" id="TIGR01313">
    <property type="entry name" value="therm_gnt_kin"/>
    <property type="match status" value="1"/>
</dbReference>
<dbReference type="Gene3D" id="3.40.50.300">
    <property type="entry name" value="P-loop containing nucleotide triphosphate hydrolases"/>
    <property type="match status" value="1"/>
</dbReference>
<evidence type="ECO:0000256" key="5">
    <source>
        <dbReference type="ARBA" id="ARBA00022741"/>
    </source>
</evidence>
<dbReference type="EMBL" id="AP018560">
    <property type="protein sequence ID" value="BBD79970.1"/>
    <property type="molecule type" value="Genomic_DNA"/>
</dbReference>
<dbReference type="Pfam" id="PF01202">
    <property type="entry name" value="SKI"/>
    <property type="match status" value="1"/>
</dbReference>
<keyword evidence="12" id="KW-1185">Reference proteome</keyword>
<dbReference type="KEGG" id="rbd:ALSL_1312"/>
<comment type="pathway">
    <text evidence="1">Carbohydrate acid metabolism.</text>
</comment>
<gene>
    <name evidence="11" type="ORF">ALSL_1312</name>
</gene>
<evidence type="ECO:0000256" key="6">
    <source>
        <dbReference type="ARBA" id="ARBA00022777"/>
    </source>
</evidence>
<dbReference type="GO" id="GO:0019521">
    <property type="term" value="P:D-gluconate metabolic process"/>
    <property type="evidence" value="ECO:0007669"/>
    <property type="project" value="UniProtKB-KW"/>
</dbReference>
<evidence type="ECO:0000256" key="9">
    <source>
        <dbReference type="ARBA" id="ARBA00048090"/>
    </source>
</evidence>
<accession>A0A2Z6E4G6</accession>
<reference evidence="12" key="1">
    <citation type="submission" date="2018-04" db="EMBL/GenBank/DDBJ databases">
        <authorList>
            <person name="Watanabe M."/>
            <person name="Kojima H."/>
        </authorList>
    </citation>
    <scope>NUCLEOTIDE SEQUENCE [LARGE SCALE GENOMIC DNA]</scope>
    <source>
        <strain evidence="12">Dysh456</strain>
    </source>
</reference>
<dbReference type="PANTHER" id="PTHR43442:SF3">
    <property type="entry name" value="GLUCONOKINASE-RELATED"/>
    <property type="match status" value="1"/>
</dbReference>
<evidence type="ECO:0000256" key="2">
    <source>
        <dbReference type="ARBA" id="ARBA00008420"/>
    </source>
</evidence>
<dbReference type="FunFam" id="3.40.50.300:FF:000522">
    <property type="entry name" value="Gluconokinase"/>
    <property type="match status" value="1"/>
</dbReference>
<keyword evidence="6 10" id="KW-0418">Kinase</keyword>
<evidence type="ECO:0000256" key="4">
    <source>
        <dbReference type="ARBA" id="ARBA00022679"/>
    </source>
</evidence>
<organism evidence="11 12">
    <name type="scientific">Aerosticca soli</name>
    <dbReference type="NCBI Taxonomy" id="2010829"/>
    <lineage>
        <taxon>Bacteria</taxon>
        <taxon>Pseudomonadati</taxon>
        <taxon>Pseudomonadota</taxon>
        <taxon>Gammaproteobacteria</taxon>
        <taxon>Lysobacterales</taxon>
        <taxon>Rhodanobacteraceae</taxon>
        <taxon>Aerosticca</taxon>
    </lineage>
</organism>
<comment type="similarity">
    <text evidence="2 10">Belongs to the gluconokinase GntK/GntV family.</text>
</comment>
<dbReference type="GO" id="GO:0005737">
    <property type="term" value="C:cytoplasm"/>
    <property type="evidence" value="ECO:0007669"/>
    <property type="project" value="TreeGrafter"/>
</dbReference>
<dbReference type="InterPro" id="IPR031322">
    <property type="entry name" value="Shikimate/glucono_kinase"/>
</dbReference>
<protein>
    <recommendedName>
        <fullName evidence="3 10">Gluconokinase</fullName>
        <ecNumber evidence="3 10">2.7.1.12</ecNumber>
    </recommendedName>
</protein>
<dbReference type="GO" id="GO:0046316">
    <property type="term" value="F:gluconokinase activity"/>
    <property type="evidence" value="ECO:0007669"/>
    <property type="project" value="UniProtKB-EC"/>
</dbReference>
<name>A0A2Z6E4G6_9GAMM</name>
<evidence type="ECO:0000256" key="8">
    <source>
        <dbReference type="ARBA" id="ARBA00023064"/>
    </source>
</evidence>
<comment type="catalytic activity">
    <reaction evidence="9 10">
        <text>D-gluconate + ATP = 6-phospho-D-gluconate + ADP + H(+)</text>
        <dbReference type="Rhea" id="RHEA:19433"/>
        <dbReference type="ChEBI" id="CHEBI:15378"/>
        <dbReference type="ChEBI" id="CHEBI:18391"/>
        <dbReference type="ChEBI" id="CHEBI:30616"/>
        <dbReference type="ChEBI" id="CHEBI:58759"/>
        <dbReference type="ChEBI" id="CHEBI:456216"/>
        <dbReference type="EC" id="2.7.1.12"/>
    </reaction>
</comment>
<keyword evidence="7 10" id="KW-0067">ATP-binding</keyword>
<evidence type="ECO:0000256" key="10">
    <source>
        <dbReference type="RuleBase" id="RU363066"/>
    </source>
</evidence>
<evidence type="ECO:0000256" key="7">
    <source>
        <dbReference type="ARBA" id="ARBA00022840"/>
    </source>
</evidence>
<dbReference type="Proteomes" id="UP000270530">
    <property type="component" value="Chromosome"/>
</dbReference>
<evidence type="ECO:0000256" key="3">
    <source>
        <dbReference type="ARBA" id="ARBA00012054"/>
    </source>
</evidence>
<dbReference type="InterPro" id="IPR027417">
    <property type="entry name" value="P-loop_NTPase"/>
</dbReference>
<keyword evidence="5 10" id="KW-0547">Nucleotide-binding</keyword>
<dbReference type="CDD" id="cd02021">
    <property type="entry name" value="GntK"/>
    <property type="match status" value="1"/>
</dbReference>
<evidence type="ECO:0000256" key="1">
    <source>
        <dbReference type="ARBA" id="ARBA00004761"/>
    </source>
</evidence>
<dbReference type="GO" id="GO:0005524">
    <property type="term" value="F:ATP binding"/>
    <property type="evidence" value="ECO:0007669"/>
    <property type="project" value="UniProtKB-KW"/>
</dbReference>
<keyword evidence="8" id="KW-0311">Gluconate utilization</keyword>
<reference evidence="12" key="2">
    <citation type="submission" date="2018-06" db="EMBL/GenBank/DDBJ databases">
        <title>Genome sequence of Rhodanobacteraceae bacterium strain Dysh456.</title>
        <authorList>
            <person name="Fukui M."/>
        </authorList>
    </citation>
    <scope>NUCLEOTIDE SEQUENCE [LARGE SCALE GENOMIC DNA]</scope>
    <source>
        <strain evidence="12">Dysh456</strain>
    </source>
</reference>